<protein>
    <recommendedName>
        <fullName evidence="3">KTSC domain-containing protein</fullName>
    </recommendedName>
</protein>
<dbReference type="Proteomes" id="UP000054977">
    <property type="component" value="Unassembled WGS sequence"/>
</dbReference>
<organism evidence="1 2">
    <name type="scientific">Caballeronia humi</name>
    <dbReference type="NCBI Taxonomy" id="326474"/>
    <lineage>
        <taxon>Bacteria</taxon>
        <taxon>Pseudomonadati</taxon>
        <taxon>Pseudomonadota</taxon>
        <taxon>Betaproteobacteria</taxon>
        <taxon>Burkholderiales</taxon>
        <taxon>Burkholderiaceae</taxon>
        <taxon>Caballeronia</taxon>
    </lineage>
</organism>
<keyword evidence="2" id="KW-1185">Reference proteome</keyword>
<reference evidence="1" key="1">
    <citation type="submission" date="2016-01" db="EMBL/GenBank/DDBJ databases">
        <authorList>
            <person name="Peeters C."/>
        </authorList>
    </citation>
    <scope>NUCLEOTIDE SEQUENCE [LARGE SCALE GENOMIC DNA]</scope>
    <source>
        <strain evidence="1">LMG 22934</strain>
    </source>
</reference>
<dbReference type="AlphaFoldDB" id="A0A158HWT8"/>
<evidence type="ECO:0008006" key="3">
    <source>
        <dbReference type="Google" id="ProtNLM"/>
    </source>
</evidence>
<evidence type="ECO:0000313" key="1">
    <source>
        <dbReference type="EMBL" id="SAL48766.1"/>
    </source>
</evidence>
<accession>A0A158HWT8</accession>
<dbReference type="RefSeq" id="WP_087668714.1">
    <property type="nucleotide sequence ID" value="NZ_FCNW02000022.1"/>
</dbReference>
<sequence length="74" mass="8391">MRDYQNLAGNSGIKAYEIRRNAIVIRFNGGATYLYDYDTPGRIHVDEMKRLAIGGRGLSTYIARFGGEYARKLD</sequence>
<name>A0A158HWT8_9BURK</name>
<dbReference type="EMBL" id="FCNW02000022">
    <property type="protein sequence ID" value="SAL48766.1"/>
    <property type="molecule type" value="Genomic_DNA"/>
</dbReference>
<dbReference type="OrthoDB" id="7775479at2"/>
<dbReference type="STRING" id="326474.AWB65_03912"/>
<gene>
    <name evidence="1" type="ORF">AWB65_03912</name>
</gene>
<proteinExistence type="predicted"/>
<evidence type="ECO:0000313" key="2">
    <source>
        <dbReference type="Proteomes" id="UP000054977"/>
    </source>
</evidence>
<comment type="caution">
    <text evidence="1">The sequence shown here is derived from an EMBL/GenBank/DDBJ whole genome shotgun (WGS) entry which is preliminary data.</text>
</comment>